<dbReference type="Pfam" id="PF08821">
    <property type="entry name" value="CGGC"/>
    <property type="match status" value="1"/>
</dbReference>
<evidence type="ECO:0000259" key="1">
    <source>
        <dbReference type="SMART" id="SM01078"/>
    </source>
</evidence>
<dbReference type="EMBL" id="CP003261">
    <property type="protein sequence ID" value="AGK95570.1"/>
    <property type="molecule type" value="Genomic_DNA"/>
</dbReference>
<dbReference type="InterPro" id="IPR014925">
    <property type="entry name" value="CGGC_dom"/>
</dbReference>
<dbReference type="PATRIC" id="fig|86416.3.peg.497"/>
<accession>R4K7H0</accession>
<proteinExistence type="predicted"/>
<dbReference type="eggNOG" id="COG5561">
    <property type="taxonomic scope" value="Bacteria"/>
</dbReference>
<keyword evidence="3" id="KW-1185">Reference proteome</keyword>
<feature type="domain" description="CGGC" evidence="1">
    <location>
        <begin position="5"/>
        <end position="119"/>
    </location>
</feature>
<dbReference type="OrthoDB" id="9792960at2"/>
<sequence>MDIKYVVIIQCDIAHKRCSGFACTNAYYNRDELFKDYDDNTRYISFTCGGCCGKTIASKLEHFSKKLKAKNNIDKSEVVVHLSSCMATDNYHYDRCPHIDYIKNIIAKKGYEKVVEGSYISKGAINKREKGQYNKY</sequence>
<evidence type="ECO:0000313" key="2">
    <source>
        <dbReference type="EMBL" id="AGK95570.1"/>
    </source>
</evidence>
<name>R4K7H0_CLOPA</name>
<gene>
    <name evidence="2" type="ORF">Clopa_0519</name>
</gene>
<dbReference type="STRING" id="86416.Clopa_0519"/>
<dbReference type="HOGENOM" id="CLU_147304_3_0_9"/>
<dbReference type="Proteomes" id="UP000013523">
    <property type="component" value="Chromosome"/>
</dbReference>
<dbReference type="KEGG" id="cpas:Clopa_0519"/>
<dbReference type="SMART" id="SM01078">
    <property type="entry name" value="CGGC"/>
    <property type="match status" value="1"/>
</dbReference>
<dbReference type="RefSeq" id="WP_015613897.1">
    <property type="nucleotide sequence ID" value="NC_021182.1"/>
</dbReference>
<dbReference type="AlphaFoldDB" id="R4K7H0"/>
<protein>
    <submittedName>
        <fullName evidence="2">Putative metal-binding protein</fullName>
    </submittedName>
</protein>
<reference evidence="2 3" key="1">
    <citation type="submission" date="2012-01" db="EMBL/GenBank/DDBJ databases">
        <title>Complete sequence of chromosome of Clostridium pasteurianum BC1.</title>
        <authorList>
            <consortium name="US DOE Joint Genome Institute"/>
            <person name="Lucas S."/>
            <person name="Han J."/>
            <person name="Lapidus A."/>
            <person name="Cheng J.-F."/>
            <person name="Goodwin L."/>
            <person name="Pitluck S."/>
            <person name="Peters L."/>
            <person name="Mikhailova N."/>
            <person name="Teshima H."/>
            <person name="Detter J.C."/>
            <person name="Han C."/>
            <person name="Tapia R."/>
            <person name="Land M."/>
            <person name="Hauser L."/>
            <person name="Kyrpides N."/>
            <person name="Ivanova N."/>
            <person name="Pagani I."/>
            <person name="Dunn J."/>
            <person name="Taghavi S."/>
            <person name="Francis A."/>
            <person name="van der Lelie D."/>
            <person name="Woyke T."/>
        </authorList>
    </citation>
    <scope>NUCLEOTIDE SEQUENCE [LARGE SCALE GENOMIC DNA]</scope>
    <source>
        <strain evidence="2 3">BC1</strain>
    </source>
</reference>
<evidence type="ECO:0000313" key="3">
    <source>
        <dbReference type="Proteomes" id="UP000013523"/>
    </source>
</evidence>
<organism evidence="2 3">
    <name type="scientific">Clostridium pasteurianum BC1</name>
    <dbReference type="NCBI Taxonomy" id="86416"/>
    <lineage>
        <taxon>Bacteria</taxon>
        <taxon>Bacillati</taxon>
        <taxon>Bacillota</taxon>
        <taxon>Clostridia</taxon>
        <taxon>Eubacteriales</taxon>
        <taxon>Clostridiaceae</taxon>
        <taxon>Clostridium</taxon>
    </lineage>
</organism>